<reference evidence="2" key="1">
    <citation type="submission" date="2024-06" db="EMBL/GenBank/DDBJ databases">
        <authorList>
            <person name="Liu X."/>
            <person name="Lenzi L."/>
            <person name="Haldenby T S."/>
            <person name="Uol C."/>
        </authorList>
    </citation>
    <scope>NUCLEOTIDE SEQUENCE</scope>
</reference>
<protein>
    <submittedName>
        <fullName evidence="2">Uncharacterized protein</fullName>
    </submittedName>
</protein>
<dbReference type="InterPro" id="IPR032675">
    <property type="entry name" value="LRR_dom_sf"/>
</dbReference>
<name>A0AAV2TF03_CALDB</name>
<dbReference type="PANTHER" id="PTHR24114">
    <property type="entry name" value="LEUCINE RICH REPEAT FAMILY PROTEIN"/>
    <property type="match status" value="1"/>
</dbReference>
<dbReference type="Gene3D" id="3.80.10.10">
    <property type="entry name" value="Ribonuclease Inhibitor"/>
    <property type="match status" value="1"/>
</dbReference>
<sequence length="414" mass="45802">MEEELEEIKDTMEKNDTVPGLLTDESGRPNDTGDLPRSPGPSVDVPSVVDEGLEVLNSREKNNIKHTKVDEFPNNWFTDNAQLVYIGECRSSNTVPSGYYLRHLGNEALSMRHCVIGTRGIHPFCVSMCSNIVITTLDLTDTWLSDECVPDLCLMFKENTTITNLNLSENRLSSKCAENLCDVLASSTQLEKLDLHQNLFDDGAAQFFGELIATSLKLAYINLSHNHLGSPSAIHIGRALPQANSLFDLDLSWNRLGGPGMKQFCKGLGENKYLKTLNLAANGLGPKVGCYELALALKLNKTLRSLELSDNRISAEGSVLLSKGMYVNSTLNFLGMARNPMQTAGCYAILNGILKNSNCGLQELDLQVTSVRDSETSCWRPQVNLCFIFPARLIISRYFLRKNLRFHSGAKGFK</sequence>
<gene>
    <name evidence="2" type="ORF">CDAUBV1_LOCUS9843</name>
</gene>
<comment type="caution">
    <text evidence="2">The sequence shown here is derived from an EMBL/GenBank/DDBJ whole genome shotgun (WGS) entry which is preliminary data.</text>
</comment>
<dbReference type="PANTHER" id="PTHR24114:SF2">
    <property type="entry name" value="F-BOX DOMAIN-CONTAINING PROTEIN-RELATED"/>
    <property type="match status" value="1"/>
</dbReference>
<accession>A0AAV2TF03</accession>
<organism evidence="2 3">
    <name type="scientific">Calicophoron daubneyi</name>
    <name type="common">Rumen fluke</name>
    <name type="synonym">Paramphistomum daubneyi</name>
    <dbReference type="NCBI Taxonomy" id="300641"/>
    <lineage>
        <taxon>Eukaryota</taxon>
        <taxon>Metazoa</taxon>
        <taxon>Spiralia</taxon>
        <taxon>Lophotrochozoa</taxon>
        <taxon>Platyhelminthes</taxon>
        <taxon>Trematoda</taxon>
        <taxon>Digenea</taxon>
        <taxon>Plagiorchiida</taxon>
        <taxon>Pronocephalata</taxon>
        <taxon>Paramphistomoidea</taxon>
        <taxon>Paramphistomidae</taxon>
        <taxon>Calicophoron</taxon>
    </lineage>
</organism>
<dbReference type="EMBL" id="CAXLJL010000268">
    <property type="protein sequence ID" value="CAL5135725.1"/>
    <property type="molecule type" value="Genomic_DNA"/>
</dbReference>
<dbReference type="Pfam" id="PF13516">
    <property type="entry name" value="LRR_6"/>
    <property type="match status" value="2"/>
</dbReference>
<dbReference type="InterPro" id="IPR001611">
    <property type="entry name" value="Leu-rich_rpt"/>
</dbReference>
<dbReference type="AlphaFoldDB" id="A0AAV2TF03"/>
<dbReference type="Proteomes" id="UP001497525">
    <property type="component" value="Unassembled WGS sequence"/>
</dbReference>
<evidence type="ECO:0000313" key="3">
    <source>
        <dbReference type="Proteomes" id="UP001497525"/>
    </source>
</evidence>
<dbReference type="SMART" id="SM00368">
    <property type="entry name" value="LRR_RI"/>
    <property type="match status" value="7"/>
</dbReference>
<dbReference type="InterPro" id="IPR052394">
    <property type="entry name" value="LRR-containing"/>
</dbReference>
<dbReference type="SUPFAM" id="SSF52047">
    <property type="entry name" value="RNI-like"/>
    <property type="match status" value="1"/>
</dbReference>
<feature type="region of interest" description="Disordered" evidence="1">
    <location>
        <begin position="1"/>
        <end position="47"/>
    </location>
</feature>
<proteinExistence type="predicted"/>
<evidence type="ECO:0000313" key="2">
    <source>
        <dbReference type="EMBL" id="CAL5135725.1"/>
    </source>
</evidence>
<evidence type="ECO:0000256" key="1">
    <source>
        <dbReference type="SAM" id="MobiDB-lite"/>
    </source>
</evidence>